<sequence length="45" mass="5293">AYLQTEDSIQEYRIVTVTEKQTRNLFPFQQKLADAEAVQEYLKVS</sequence>
<dbReference type="AlphaFoldDB" id="K1S858"/>
<gene>
    <name evidence="1" type="ORF">OBE_12487</name>
</gene>
<name>K1S858_9ZZZZ</name>
<evidence type="ECO:0000313" key="1">
    <source>
        <dbReference type="EMBL" id="EKC53648.1"/>
    </source>
</evidence>
<feature type="non-terminal residue" evidence="1">
    <location>
        <position position="1"/>
    </location>
</feature>
<organism evidence="1">
    <name type="scientific">human gut metagenome</name>
    <dbReference type="NCBI Taxonomy" id="408170"/>
    <lineage>
        <taxon>unclassified sequences</taxon>
        <taxon>metagenomes</taxon>
        <taxon>organismal metagenomes</taxon>
    </lineage>
</organism>
<reference evidence="1" key="1">
    <citation type="journal article" date="2013" name="Environ. Microbiol.">
        <title>Microbiota from the distal guts of lean and obese adolescents exhibit partial functional redundancy besides clear differences in community structure.</title>
        <authorList>
            <person name="Ferrer M."/>
            <person name="Ruiz A."/>
            <person name="Lanza F."/>
            <person name="Haange S.B."/>
            <person name="Oberbach A."/>
            <person name="Till H."/>
            <person name="Bargiela R."/>
            <person name="Campoy C."/>
            <person name="Segura M.T."/>
            <person name="Richter M."/>
            <person name="von Bergen M."/>
            <person name="Seifert J."/>
            <person name="Suarez A."/>
        </authorList>
    </citation>
    <scope>NUCLEOTIDE SEQUENCE</scope>
</reference>
<proteinExistence type="predicted"/>
<comment type="caution">
    <text evidence="1">The sequence shown here is derived from an EMBL/GenBank/DDBJ whole genome shotgun (WGS) entry which is preliminary data.</text>
</comment>
<protein>
    <submittedName>
        <fullName evidence="1">Uncharacterized protein</fullName>
    </submittedName>
</protein>
<dbReference type="EMBL" id="AJWZ01008608">
    <property type="protein sequence ID" value="EKC53648.1"/>
    <property type="molecule type" value="Genomic_DNA"/>
</dbReference>
<accession>K1S858</accession>